<dbReference type="Proteomes" id="UP000176998">
    <property type="component" value="Unassembled WGS sequence"/>
</dbReference>
<dbReference type="OrthoDB" id="10445246at2759"/>
<name>A0A1G4BMF8_9PEZI</name>
<dbReference type="RefSeq" id="XP_022479789.1">
    <property type="nucleotide sequence ID" value="XM_022613698.1"/>
</dbReference>
<evidence type="ECO:0000313" key="3">
    <source>
        <dbReference type="Proteomes" id="UP000176998"/>
    </source>
</evidence>
<dbReference type="GeneID" id="34555208"/>
<sequence>MKSHTKRRQEEGDRIVDKIRQYGIWIVAALVLVPFQLLILVAAAVGFVYICIIGARKLGIRLRGGE</sequence>
<keyword evidence="3" id="KW-1185">Reference proteome</keyword>
<evidence type="ECO:0000256" key="1">
    <source>
        <dbReference type="SAM" id="Phobius"/>
    </source>
</evidence>
<dbReference type="EMBL" id="MJBS01000011">
    <property type="protein sequence ID" value="OHF02650.1"/>
    <property type="molecule type" value="Genomic_DNA"/>
</dbReference>
<keyword evidence="1" id="KW-0812">Transmembrane</keyword>
<protein>
    <submittedName>
        <fullName evidence="2">Uncharacterized protein</fullName>
    </submittedName>
</protein>
<feature type="transmembrane region" description="Helical" evidence="1">
    <location>
        <begin position="22"/>
        <end position="55"/>
    </location>
</feature>
<organism evidence="2 3">
    <name type="scientific">Colletotrichum orchidophilum</name>
    <dbReference type="NCBI Taxonomy" id="1209926"/>
    <lineage>
        <taxon>Eukaryota</taxon>
        <taxon>Fungi</taxon>
        <taxon>Dikarya</taxon>
        <taxon>Ascomycota</taxon>
        <taxon>Pezizomycotina</taxon>
        <taxon>Sordariomycetes</taxon>
        <taxon>Hypocreomycetidae</taxon>
        <taxon>Glomerellales</taxon>
        <taxon>Glomerellaceae</taxon>
        <taxon>Colletotrichum</taxon>
    </lineage>
</organism>
<evidence type="ECO:0000313" key="2">
    <source>
        <dbReference type="EMBL" id="OHF02650.1"/>
    </source>
</evidence>
<dbReference type="AlphaFoldDB" id="A0A1G4BMF8"/>
<keyword evidence="1" id="KW-1133">Transmembrane helix</keyword>
<comment type="caution">
    <text evidence="2">The sequence shown here is derived from an EMBL/GenBank/DDBJ whole genome shotgun (WGS) entry which is preliminary data.</text>
</comment>
<proteinExistence type="predicted"/>
<reference evidence="2 3" key="1">
    <citation type="submission" date="2016-09" db="EMBL/GenBank/DDBJ databases">
        <authorList>
            <person name="Capua I."/>
            <person name="De Benedictis P."/>
            <person name="Joannis T."/>
            <person name="Lombin L.H."/>
            <person name="Cattoli G."/>
        </authorList>
    </citation>
    <scope>NUCLEOTIDE SEQUENCE [LARGE SCALE GENOMIC DNA]</scope>
    <source>
        <strain evidence="2 3">IMI 309357</strain>
    </source>
</reference>
<keyword evidence="1" id="KW-0472">Membrane</keyword>
<gene>
    <name evidence="2" type="ORF">CORC01_02046</name>
</gene>
<accession>A0A1G4BMF8</accession>